<gene>
    <name evidence="1" type="ORF">SVIM_LOCUS317287</name>
</gene>
<accession>A0A6N2M7M1</accession>
<protein>
    <submittedName>
        <fullName evidence="1">Uncharacterized protein</fullName>
    </submittedName>
</protein>
<dbReference type="AlphaFoldDB" id="A0A6N2M7M1"/>
<proteinExistence type="predicted"/>
<dbReference type="EMBL" id="CAADRP010001696">
    <property type="protein sequence ID" value="VFU48434.1"/>
    <property type="molecule type" value="Genomic_DNA"/>
</dbReference>
<organism evidence="1">
    <name type="scientific">Salix viminalis</name>
    <name type="common">Common osier</name>
    <name type="synonym">Basket willow</name>
    <dbReference type="NCBI Taxonomy" id="40686"/>
    <lineage>
        <taxon>Eukaryota</taxon>
        <taxon>Viridiplantae</taxon>
        <taxon>Streptophyta</taxon>
        <taxon>Embryophyta</taxon>
        <taxon>Tracheophyta</taxon>
        <taxon>Spermatophyta</taxon>
        <taxon>Magnoliopsida</taxon>
        <taxon>eudicotyledons</taxon>
        <taxon>Gunneridae</taxon>
        <taxon>Pentapetalae</taxon>
        <taxon>rosids</taxon>
        <taxon>fabids</taxon>
        <taxon>Malpighiales</taxon>
        <taxon>Salicaceae</taxon>
        <taxon>Saliceae</taxon>
        <taxon>Salix</taxon>
    </lineage>
</organism>
<name>A0A6N2M7M1_SALVM</name>
<reference evidence="1" key="1">
    <citation type="submission" date="2019-03" db="EMBL/GenBank/DDBJ databases">
        <authorList>
            <person name="Mank J."/>
            <person name="Almeida P."/>
        </authorList>
    </citation>
    <scope>NUCLEOTIDE SEQUENCE</scope>
    <source>
        <strain evidence="1">78183</strain>
    </source>
</reference>
<sequence length="351" mass="37799">MTVGQVLLSLSLQFIDLEFFTSALSSLSIWSSREDLWFKILFLGEAEAVLVDVVAAVVFMSVDVEMTLSNRAALLGEAIAFNCFPSGSLRSSKEGNHMKNKSTTFQVGAAAQDMQLPSLRSNSFCSPVPFPGKITYGEPHSTQLWPPLMASILLKSDLLRPDWICSLLLSGPVALTPSEETRGPSNCSSTETIASFSISAKSSIMDMSEAAIVLFVGDPLCFPCLQCSNSEIKAEAQDSAELTLSSLPISDIEARDISCGVSTLFVLSKASLRILFSSSTTHNCSARKLILFLGESAEFSTAESTITPTGRPSKLLLLMSTESLPRISTSLFILAKEAGPGNRLRTRTRSL</sequence>
<evidence type="ECO:0000313" key="1">
    <source>
        <dbReference type="EMBL" id="VFU48434.1"/>
    </source>
</evidence>